<organism evidence="3 4">
    <name type="scientific">Planosporangium thailandense</name>
    <dbReference type="NCBI Taxonomy" id="765197"/>
    <lineage>
        <taxon>Bacteria</taxon>
        <taxon>Bacillati</taxon>
        <taxon>Actinomycetota</taxon>
        <taxon>Actinomycetes</taxon>
        <taxon>Micromonosporales</taxon>
        <taxon>Micromonosporaceae</taxon>
        <taxon>Planosporangium</taxon>
    </lineage>
</organism>
<dbReference type="Proteomes" id="UP000722989">
    <property type="component" value="Unassembled WGS sequence"/>
</dbReference>
<keyword evidence="1" id="KW-0560">Oxidoreductase</keyword>
<gene>
    <name evidence="3" type="ORF">HC031_18000</name>
</gene>
<evidence type="ECO:0000313" key="3">
    <source>
        <dbReference type="EMBL" id="NJC71598.1"/>
    </source>
</evidence>
<reference evidence="3 4" key="1">
    <citation type="submission" date="2020-03" db="EMBL/GenBank/DDBJ databases">
        <title>WGS of the type strain of Planosporangium spp.</title>
        <authorList>
            <person name="Thawai C."/>
        </authorList>
    </citation>
    <scope>NUCLEOTIDE SEQUENCE [LARGE SCALE GENOMIC DNA]</scope>
    <source>
        <strain evidence="3 4">TBRC 5610</strain>
    </source>
</reference>
<dbReference type="Gene3D" id="3.50.50.60">
    <property type="entry name" value="FAD/NAD(P)-binding domain"/>
    <property type="match status" value="2"/>
</dbReference>
<dbReference type="PANTHER" id="PTHR13789:SF309">
    <property type="entry name" value="PUTATIVE (AFU_ORTHOLOGUE AFUA_6G14510)-RELATED"/>
    <property type="match status" value="1"/>
</dbReference>
<evidence type="ECO:0008006" key="5">
    <source>
        <dbReference type="Google" id="ProtNLM"/>
    </source>
</evidence>
<proteinExistence type="predicted"/>
<evidence type="ECO:0000256" key="2">
    <source>
        <dbReference type="ARBA" id="ARBA00023033"/>
    </source>
</evidence>
<protein>
    <recommendedName>
        <fullName evidence="5">FAD-binding domain-containing protein</fullName>
    </recommendedName>
</protein>
<dbReference type="PANTHER" id="PTHR13789">
    <property type="entry name" value="MONOOXYGENASE"/>
    <property type="match status" value="1"/>
</dbReference>
<accession>A0ABX0Y0M7</accession>
<dbReference type="Pfam" id="PF13450">
    <property type="entry name" value="NAD_binding_8"/>
    <property type="match status" value="1"/>
</dbReference>
<comment type="caution">
    <text evidence="3">The sequence shown here is derived from an EMBL/GenBank/DDBJ whole genome shotgun (WGS) entry which is preliminary data.</text>
</comment>
<keyword evidence="2" id="KW-0503">Monooxygenase</keyword>
<dbReference type="RefSeq" id="WP_167926501.1">
    <property type="nucleotide sequence ID" value="NZ_JAATVY010000012.1"/>
</dbReference>
<evidence type="ECO:0000313" key="4">
    <source>
        <dbReference type="Proteomes" id="UP000722989"/>
    </source>
</evidence>
<dbReference type="EMBL" id="JAATVY010000012">
    <property type="protein sequence ID" value="NJC71598.1"/>
    <property type="molecule type" value="Genomic_DNA"/>
</dbReference>
<sequence length="166" mass="17288">MDALIAGAGIGGLALARGLVADGHRVRVLEKAAGLRLGGAAVTIFSNGAAALAGLGAPLNGLGGPIDLLEFRPSQAQGANQALEDAWLLTRALRRTGAPAEALRRYERLRTPRVRRVSAMAASEVTNRPPRTVAKLAAHLLPPSLSGRAYLALVRRFSSVLSDETP</sequence>
<dbReference type="InterPro" id="IPR050493">
    <property type="entry name" value="FAD-dep_Monooxygenase_BioMet"/>
</dbReference>
<evidence type="ECO:0000256" key="1">
    <source>
        <dbReference type="ARBA" id="ARBA00023002"/>
    </source>
</evidence>
<dbReference type="InterPro" id="IPR036188">
    <property type="entry name" value="FAD/NAD-bd_sf"/>
</dbReference>
<name>A0ABX0Y0M7_9ACTN</name>
<keyword evidence="4" id="KW-1185">Reference proteome</keyword>
<dbReference type="SUPFAM" id="SSF51971">
    <property type="entry name" value="Nucleotide-binding domain"/>
    <property type="match status" value="1"/>
</dbReference>
<dbReference type="Gene3D" id="3.30.9.10">
    <property type="entry name" value="D-Amino Acid Oxidase, subunit A, domain 2"/>
    <property type="match status" value="1"/>
</dbReference>